<dbReference type="PANTHER" id="PTHR12980:SF0">
    <property type="entry name" value="CYTOCHROME B-C1 COMPLEX SUBUNIT 9"/>
    <property type="match status" value="1"/>
</dbReference>
<evidence type="ECO:0000256" key="1">
    <source>
        <dbReference type="ARBA" id="ARBA00004434"/>
    </source>
</evidence>
<dbReference type="EMBL" id="ML991810">
    <property type="protein sequence ID" value="KAF2233048.1"/>
    <property type="molecule type" value="Genomic_DNA"/>
</dbReference>
<dbReference type="PANTHER" id="PTHR12980">
    <property type="entry name" value="UBIQUINOL-CYTOCHROME C REDUCTASE COMPLEX, SUBUNIT X"/>
    <property type="match status" value="1"/>
</dbReference>
<keyword evidence="8 12" id="KW-1133">Transmembrane helix</keyword>
<sequence>MAGISQGLYNTFIRSNAAFLATIFTGAFAFQMYAYPYLERAPPMVKTYGVARAFNLGSDAVWDSVNRGRQWKDIKHKYLQSAEAEDDDDDE</sequence>
<keyword evidence="5 12" id="KW-0812">Transmembrane</keyword>
<dbReference type="SUPFAM" id="SSF81514">
    <property type="entry name" value="Subunit X (non-heme 7 kDa protein) of cytochrome bc1 complex (Ubiquinol-cytochrome c reductase)"/>
    <property type="match status" value="1"/>
</dbReference>
<dbReference type="Gene3D" id="1.20.5.260">
    <property type="entry name" value="Cytochrome b-c1 complex subunit 9"/>
    <property type="match status" value="2"/>
</dbReference>
<evidence type="ECO:0000256" key="9">
    <source>
        <dbReference type="ARBA" id="ARBA00023128"/>
    </source>
</evidence>
<keyword evidence="14" id="KW-1185">Reference proteome</keyword>
<dbReference type="GO" id="GO:0005743">
    <property type="term" value="C:mitochondrial inner membrane"/>
    <property type="evidence" value="ECO:0007669"/>
    <property type="project" value="UniProtKB-SubCell"/>
</dbReference>
<keyword evidence="3" id="KW-0813">Transport</keyword>
<evidence type="ECO:0000313" key="14">
    <source>
        <dbReference type="Proteomes" id="UP000800092"/>
    </source>
</evidence>
<dbReference type="Proteomes" id="UP000800092">
    <property type="component" value="Unassembled WGS sequence"/>
</dbReference>
<evidence type="ECO:0000256" key="8">
    <source>
        <dbReference type="ARBA" id="ARBA00022989"/>
    </source>
</evidence>
<evidence type="ECO:0000256" key="4">
    <source>
        <dbReference type="ARBA" id="ARBA00022660"/>
    </source>
</evidence>
<evidence type="ECO:0000256" key="11">
    <source>
        <dbReference type="ARBA" id="ARBA00044247"/>
    </source>
</evidence>
<keyword evidence="10 12" id="KW-0472">Membrane</keyword>
<dbReference type="GO" id="GO:0045275">
    <property type="term" value="C:respiratory chain complex III"/>
    <property type="evidence" value="ECO:0007669"/>
    <property type="project" value="InterPro"/>
</dbReference>
<reference evidence="13" key="1">
    <citation type="journal article" date="2020" name="Stud. Mycol.">
        <title>101 Dothideomycetes genomes: a test case for predicting lifestyles and emergence of pathogens.</title>
        <authorList>
            <person name="Haridas S."/>
            <person name="Albert R."/>
            <person name="Binder M."/>
            <person name="Bloem J."/>
            <person name="Labutti K."/>
            <person name="Salamov A."/>
            <person name="Andreopoulos B."/>
            <person name="Baker S."/>
            <person name="Barry K."/>
            <person name="Bills G."/>
            <person name="Bluhm B."/>
            <person name="Cannon C."/>
            <person name="Castanera R."/>
            <person name="Culley D."/>
            <person name="Daum C."/>
            <person name="Ezra D."/>
            <person name="Gonzalez J."/>
            <person name="Henrissat B."/>
            <person name="Kuo A."/>
            <person name="Liang C."/>
            <person name="Lipzen A."/>
            <person name="Lutzoni F."/>
            <person name="Magnuson J."/>
            <person name="Mondo S."/>
            <person name="Nolan M."/>
            <person name="Ohm R."/>
            <person name="Pangilinan J."/>
            <person name="Park H.-J."/>
            <person name="Ramirez L."/>
            <person name="Alfaro M."/>
            <person name="Sun H."/>
            <person name="Tritt A."/>
            <person name="Yoshinaga Y."/>
            <person name="Zwiers L.-H."/>
            <person name="Turgeon B."/>
            <person name="Goodwin S."/>
            <person name="Spatafora J."/>
            <person name="Crous P."/>
            <person name="Grigoriev I."/>
        </authorList>
    </citation>
    <scope>NUCLEOTIDE SEQUENCE</scope>
    <source>
        <strain evidence="13">Tuck. ex Michener</strain>
    </source>
</reference>
<evidence type="ECO:0000256" key="6">
    <source>
        <dbReference type="ARBA" id="ARBA00022792"/>
    </source>
</evidence>
<dbReference type="Pfam" id="PF05365">
    <property type="entry name" value="UCR_UQCRX_QCR9"/>
    <property type="match status" value="2"/>
</dbReference>
<evidence type="ECO:0000256" key="3">
    <source>
        <dbReference type="ARBA" id="ARBA00022448"/>
    </source>
</evidence>
<accession>A0A6A6H5E9</accession>
<evidence type="ECO:0000256" key="5">
    <source>
        <dbReference type="ARBA" id="ARBA00022692"/>
    </source>
</evidence>
<protein>
    <recommendedName>
        <fullName evidence="11">Complex III subunit 9</fullName>
    </recommendedName>
</protein>
<gene>
    <name evidence="13" type="ORF">EV356DRAFT_534138</name>
</gene>
<evidence type="ECO:0000256" key="12">
    <source>
        <dbReference type="SAM" id="Phobius"/>
    </source>
</evidence>
<comment type="similarity">
    <text evidence="2">Belongs to the UQCR10/QCR9 family.</text>
</comment>
<dbReference type="OrthoDB" id="44067at2759"/>
<dbReference type="InterPro" id="IPR008027">
    <property type="entry name" value="QCR9"/>
</dbReference>
<evidence type="ECO:0000313" key="13">
    <source>
        <dbReference type="EMBL" id="KAF2233048.1"/>
    </source>
</evidence>
<name>A0A6A6H5E9_VIRVR</name>
<comment type="subcellular location">
    <subcellularLocation>
        <location evidence="1">Mitochondrion inner membrane</location>
        <topology evidence="1">Single-pass membrane protein</topology>
    </subcellularLocation>
</comment>
<evidence type="ECO:0000256" key="2">
    <source>
        <dbReference type="ARBA" id="ARBA00007856"/>
    </source>
</evidence>
<proteinExistence type="inferred from homology"/>
<feature type="transmembrane region" description="Helical" evidence="12">
    <location>
        <begin position="17"/>
        <end position="38"/>
    </location>
</feature>
<keyword evidence="9" id="KW-0496">Mitochondrion</keyword>
<evidence type="ECO:0000256" key="10">
    <source>
        <dbReference type="ARBA" id="ARBA00023136"/>
    </source>
</evidence>
<evidence type="ECO:0000256" key="7">
    <source>
        <dbReference type="ARBA" id="ARBA00022982"/>
    </source>
</evidence>
<dbReference type="InterPro" id="IPR036656">
    <property type="entry name" value="QCR9_sf"/>
</dbReference>
<dbReference type="AlphaFoldDB" id="A0A6A6H5E9"/>
<keyword evidence="4" id="KW-0679">Respiratory chain</keyword>
<keyword evidence="7" id="KW-0249">Electron transport</keyword>
<dbReference type="GO" id="GO:0006122">
    <property type="term" value="P:mitochondrial electron transport, ubiquinol to cytochrome c"/>
    <property type="evidence" value="ECO:0007669"/>
    <property type="project" value="InterPro"/>
</dbReference>
<organism evidence="13 14">
    <name type="scientific">Viridothelium virens</name>
    <name type="common">Speckled blister lichen</name>
    <name type="synonym">Trypethelium virens</name>
    <dbReference type="NCBI Taxonomy" id="1048519"/>
    <lineage>
        <taxon>Eukaryota</taxon>
        <taxon>Fungi</taxon>
        <taxon>Dikarya</taxon>
        <taxon>Ascomycota</taxon>
        <taxon>Pezizomycotina</taxon>
        <taxon>Dothideomycetes</taxon>
        <taxon>Dothideomycetes incertae sedis</taxon>
        <taxon>Trypetheliales</taxon>
        <taxon>Trypetheliaceae</taxon>
        <taxon>Viridothelium</taxon>
    </lineage>
</organism>
<keyword evidence="6" id="KW-0999">Mitochondrion inner membrane</keyword>